<dbReference type="AlphaFoldDB" id="A0A246ID96"/>
<dbReference type="SUPFAM" id="SSF74650">
    <property type="entry name" value="Galactose mutarotase-like"/>
    <property type="match status" value="1"/>
</dbReference>
<keyword evidence="3 5" id="KW-0413">Isomerase</keyword>
<comment type="similarity">
    <text evidence="2 5">Belongs to the aldose epimerase family.</text>
</comment>
<evidence type="ECO:0000256" key="7">
    <source>
        <dbReference type="PIRSR" id="PIRSR005096-2"/>
    </source>
</evidence>
<dbReference type="CDD" id="cd09019">
    <property type="entry name" value="galactose_mutarotase_like"/>
    <property type="match status" value="1"/>
</dbReference>
<comment type="caution">
    <text evidence="9">The sequence shown here is derived from an EMBL/GenBank/DDBJ whole genome shotgun (WGS) entry which is preliminary data.</text>
</comment>
<protein>
    <recommendedName>
        <fullName evidence="5">Aldose 1-epimerase</fullName>
        <ecNumber evidence="5">5.1.3.3</ecNumber>
    </recommendedName>
</protein>
<dbReference type="InterPro" id="IPR008183">
    <property type="entry name" value="Aldose_1/G6P_1-epimerase"/>
</dbReference>
<evidence type="ECO:0000313" key="10">
    <source>
        <dbReference type="Proteomes" id="UP000197090"/>
    </source>
</evidence>
<dbReference type="EC" id="5.1.3.3" evidence="5"/>
<evidence type="ECO:0000256" key="3">
    <source>
        <dbReference type="ARBA" id="ARBA00023235"/>
    </source>
</evidence>
<accession>A0A246ID96</accession>
<feature type="active site" description="Proton donor" evidence="6">
    <location>
        <position position="214"/>
    </location>
</feature>
<evidence type="ECO:0000256" key="4">
    <source>
        <dbReference type="ARBA" id="ARBA00023277"/>
    </source>
</evidence>
<dbReference type="InterPro" id="IPR015443">
    <property type="entry name" value="Aldose_1-epimerase"/>
</dbReference>
<evidence type="ECO:0000256" key="5">
    <source>
        <dbReference type="PIRNR" id="PIRNR005096"/>
    </source>
</evidence>
<gene>
    <name evidence="9" type="ORF">CEE63_03030</name>
</gene>
<dbReference type="GO" id="GO:0030246">
    <property type="term" value="F:carbohydrate binding"/>
    <property type="evidence" value="ECO:0007669"/>
    <property type="project" value="InterPro"/>
</dbReference>
<sequence>MLRCASFSLLCHRRQDPCGICHGCRTRCSLCCLVVKNSEATNVTQRVFGELSDGTIVKVISLTNEYLRAEILTRGGVLRSLQVNTSNGPVEVVLGLPDLAAYVADTDNLGILVGRYGNRIAGAQYDHAGVRHQLDANEGRNHLHGGRHGFGRRLWTVLEQTQHRLVLALTSPAGEGGYPGTLHVTAIFELSGAALLLTYHASTDAETPVNLTHHPYFNLAGDPHVPADRQWLRVPASHFLPVDAELIPTGEVRDVTGGAFDFREAVEVRLRRTDEAQVTASSGYDHCLVLDDDADCSAELYSPHSGVAMRIASPMPALQFYEGQALDHSQPQLGRGFCLEPQGFPDAPNHPQFPTAMLSPSQIYLHPIRYTFAHLDNASSWNEVMEELNARAGT</sequence>
<dbReference type="Pfam" id="PF01263">
    <property type="entry name" value="Aldose_epim"/>
    <property type="match status" value="1"/>
</dbReference>
<dbReference type="PANTHER" id="PTHR10091">
    <property type="entry name" value="ALDOSE-1-EPIMERASE"/>
    <property type="match status" value="1"/>
</dbReference>
<proteinExistence type="inferred from homology"/>
<dbReference type="GO" id="GO:0005737">
    <property type="term" value="C:cytoplasm"/>
    <property type="evidence" value="ECO:0007669"/>
    <property type="project" value="TreeGrafter"/>
</dbReference>
<evidence type="ECO:0000256" key="2">
    <source>
        <dbReference type="ARBA" id="ARBA00006206"/>
    </source>
</evidence>
<feature type="binding site" evidence="8">
    <location>
        <begin position="214"/>
        <end position="216"/>
    </location>
    <ligand>
        <name>beta-D-galactose</name>
        <dbReference type="ChEBI" id="CHEBI:27667"/>
    </ligand>
</feature>
<dbReference type="InterPro" id="IPR047215">
    <property type="entry name" value="Galactose_mutarotase-like"/>
</dbReference>
<evidence type="ECO:0000313" key="9">
    <source>
        <dbReference type="EMBL" id="OWQ77998.1"/>
    </source>
</evidence>
<dbReference type="PIRSF" id="PIRSF005096">
    <property type="entry name" value="GALM"/>
    <property type="match status" value="1"/>
</dbReference>
<name>A0A246ID96_STEMA</name>
<reference evidence="9 10" key="1">
    <citation type="submission" date="2017-06" db="EMBL/GenBank/DDBJ databases">
        <authorList>
            <person name="Kim H.J."/>
            <person name="Triplett B.A."/>
        </authorList>
    </citation>
    <scope>NUCLEOTIDE SEQUENCE [LARGE SCALE GENOMIC DNA]</scope>
    <source>
        <strain evidence="9 10">594</strain>
    </source>
</reference>
<keyword evidence="4 5" id="KW-0119">Carbohydrate metabolism</keyword>
<dbReference type="EMBL" id="NIVX01000026">
    <property type="protein sequence ID" value="OWQ77998.1"/>
    <property type="molecule type" value="Genomic_DNA"/>
</dbReference>
<comment type="pathway">
    <text evidence="1 5">Carbohydrate metabolism; hexose metabolism.</text>
</comment>
<dbReference type="Proteomes" id="UP000197090">
    <property type="component" value="Unassembled WGS sequence"/>
</dbReference>
<dbReference type="Gene3D" id="2.70.98.10">
    <property type="match status" value="1"/>
</dbReference>
<dbReference type="InterPro" id="IPR014718">
    <property type="entry name" value="GH-type_carb-bd"/>
</dbReference>
<dbReference type="GO" id="GO:0006006">
    <property type="term" value="P:glucose metabolic process"/>
    <property type="evidence" value="ECO:0007669"/>
    <property type="project" value="TreeGrafter"/>
</dbReference>
<feature type="binding site" evidence="8">
    <location>
        <begin position="118"/>
        <end position="119"/>
    </location>
    <ligand>
        <name>beta-D-galactose</name>
        <dbReference type="ChEBI" id="CHEBI:27667"/>
    </ligand>
</feature>
<dbReference type="UniPathway" id="UPA00242"/>
<dbReference type="PANTHER" id="PTHR10091:SF0">
    <property type="entry name" value="GALACTOSE MUTAROTASE"/>
    <property type="match status" value="1"/>
</dbReference>
<feature type="binding site" evidence="7">
    <location>
        <position position="285"/>
    </location>
    <ligand>
        <name>beta-D-galactose</name>
        <dbReference type="ChEBI" id="CHEBI:27667"/>
    </ligand>
</feature>
<evidence type="ECO:0000256" key="8">
    <source>
        <dbReference type="PIRSR" id="PIRSR005096-3"/>
    </source>
</evidence>
<feature type="active site" description="Proton acceptor" evidence="6">
    <location>
        <position position="340"/>
    </location>
</feature>
<dbReference type="NCBIfam" id="NF008277">
    <property type="entry name" value="PRK11055.1"/>
    <property type="match status" value="1"/>
</dbReference>
<dbReference type="GO" id="GO:0033499">
    <property type="term" value="P:galactose catabolic process via UDP-galactose, Leloir pathway"/>
    <property type="evidence" value="ECO:0007669"/>
    <property type="project" value="TreeGrafter"/>
</dbReference>
<evidence type="ECO:0000256" key="6">
    <source>
        <dbReference type="PIRSR" id="PIRSR005096-1"/>
    </source>
</evidence>
<dbReference type="GO" id="GO:0004034">
    <property type="term" value="F:aldose 1-epimerase activity"/>
    <property type="evidence" value="ECO:0007669"/>
    <property type="project" value="UniProtKB-EC"/>
</dbReference>
<dbReference type="InterPro" id="IPR011013">
    <property type="entry name" value="Gal_mutarotase_sf_dom"/>
</dbReference>
<comment type="catalytic activity">
    <reaction evidence="5">
        <text>alpha-D-glucose = beta-D-glucose</text>
        <dbReference type="Rhea" id="RHEA:10264"/>
        <dbReference type="ChEBI" id="CHEBI:15903"/>
        <dbReference type="ChEBI" id="CHEBI:17925"/>
        <dbReference type="EC" id="5.1.3.3"/>
    </reaction>
</comment>
<organism evidence="9 10">
    <name type="scientific">Stenotrophomonas maltophilia</name>
    <name type="common">Pseudomonas maltophilia</name>
    <name type="synonym">Xanthomonas maltophilia</name>
    <dbReference type="NCBI Taxonomy" id="40324"/>
    <lineage>
        <taxon>Bacteria</taxon>
        <taxon>Pseudomonadati</taxon>
        <taxon>Pseudomonadota</taxon>
        <taxon>Gammaproteobacteria</taxon>
        <taxon>Lysobacterales</taxon>
        <taxon>Lysobacteraceae</taxon>
        <taxon>Stenotrophomonas</taxon>
        <taxon>Stenotrophomonas maltophilia group</taxon>
    </lineage>
</organism>
<evidence type="ECO:0000256" key="1">
    <source>
        <dbReference type="ARBA" id="ARBA00005028"/>
    </source>
</evidence>